<evidence type="ECO:0000256" key="5">
    <source>
        <dbReference type="ARBA" id="ARBA00023136"/>
    </source>
</evidence>
<evidence type="ECO:0000256" key="3">
    <source>
        <dbReference type="ARBA" id="ARBA00022692"/>
    </source>
</evidence>
<feature type="transmembrane region" description="Helical" evidence="7">
    <location>
        <begin position="451"/>
        <end position="469"/>
    </location>
</feature>
<dbReference type="GO" id="GO:0097108">
    <property type="term" value="F:hedgehog family protein binding"/>
    <property type="evidence" value="ECO:0007669"/>
    <property type="project" value="TreeGrafter"/>
</dbReference>
<dbReference type="OrthoDB" id="5819423at2759"/>
<dbReference type="PANTHER" id="PTHR46022:SF1">
    <property type="entry name" value="PROTEIN PATCHED"/>
    <property type="match status" value="1"/>
</dbReference>
<evidence type="ECO:0000256" key="6">
    <source>
        <dbReference type="ARBA" id="ARBA00023180"/>
    </source>
</evidence>
<keyword evidence="6" id="KW-0325">Glycoprotein</keyword>
<keyword evidence="5 7" id="KW-0472">Membrane</keyword>
<dbReference type="AlphaFoldDB" id="A0A8S1HC53"/>
<keyword evidence="4 7" id="KW-1133">Transmembrane helix</keyword>
<comment type="caution">
    <text evidence="8">The sequence shown here is derived from an EMBL/GenBank/DDBJ whole genome shotgun (WGS) entry which is preliminary data.</text>
</comment>
<dbReference type="GO" id="GO:0005119">
    <property type="term" value="F:smoothened binding"/>
    <property type="evidence" value="ECO:0007669"/>
    <property type="project" value="TreeGrafter"/>
</dbReference>
<protein>
    <submittedName>
        <fullName evidence="8">Uncharacterized protein</fullName>
    </submittedName>
</protein>
<organism evidence="8 9">
    <name type="scientific">Caenorhabditis auriculariae</name>
    <dbReference type="NCBI Taxonomy" id="2777116"/>
    <lineage>
        <taxon>Eukaryota</taxon>
        <taxon>Metazoa</taxon>
        <taxon>Ecdysozoa</taxon>
        <taxon>Nematoda</taxon>
        <taxon>Chromadorea</taxon>
        <taxon>Rhabditida</taxon>
        <taxon>Rhabditina</taxon>
        <taxon>Rhabditomorpha</taxon>
        <taxon>Rhabditoidea</taxon>
        <taxon>Rhabditidae</taxon>
        <taxon>Peloderinae</taxon>
        <taxon>Caenorhabditis</taxon>
    </lineage>
</organism>
<sequence>MPKRGFEHIFLLLFGLSIIALFSFSWLFKFIIQPISFRYDFSQINSYENAVSLEPIGKNFETLKIVQTDPQGSEVRTRTHLLSHRLLLEKIANISVEAFGRSWTYNDICFKPRSALLDLDFGGLSYMEEFVKIVRGYLPCYLVTPINSFWDRLSLNQIIRRNDLETLEQLEVYLELEFDLPLLQECGKSSFNKNALKCFDSIKSLISSRMRNESDIVTKEDFGRFQLSSKRMQYLSDEQLECLDPSDKCHLDQFVRPLNFYNVCDAMSQISRKSGRFPLTMYMLFRGDRRKGSMFPILDCQNEDDVRIFFEKLLELESPLARSGISLPRFPNYTKTLSRGSSAIHGEWNNEELLVGGNISEKKSEGEPRIEVADYFRLQISLMKAETLVRIMLSTGEERRDFWTKENAQFILDEWTNALRATIESFNRDSASVFLFETKSEDPVLVENSTAARLIFIFCSLLMLFYYLVPHLSSRVFRSVSFWWKFNSTQPFIIGLRRIGLCN</sequence>
<comment type="similarity">
    <text evidence="2">Belongs to the patched family.</text>
</comment>
<keyword evidence="3 7" id="KW-0812">Transmembrane</keyword>
<name>A0A8S1HC53_9PELO</name>
<dbReference type="PANTHER" id="PTHR46022">
    <property type="entry name" value="PROTEIN PATCHED"/>
    <property type="match status" value="1"/>
</dbReference>
<proteinExistence type="inferred from homology"/>
<evidence type="ECO:0000313" key="8">
    <source>
        <dbReference type="EMBL" id="CAD6193973.1"/>
    </source>
</evidence>
<evidence type="ECO:0000256" key="7">
    <source>
        <dbReference type="SAM" id="Phobius"/>
    </source>
</evidence>
<reference evidence="8" key="1">
    <citation type="submission" date="2020-10" db="EMBL/GenBank/DDBJ databases">
        <authorList>
            <person name="Kikuchi T."/>
        </authorList>
    </citation>
    <scope>NUCLEOTIDE SEQUENCE</scope>
    <source>
        <strain evidence="8">NKZ352</strain>
    </source>
</reference>
<dbReference type="GO" id="GO:0045879">
    <property type="term" value="P:negative regulation of smoothened signaling pathway"/>
    <property type="evidence" value="ECO:0007669"/>
    <property type="project" value="TreeGrafter"/>
</dbReference>
<dbReference type="Proteomes" id="UP000835052">
    <property type="component" value="Unassembled WGS sequence"/>
</dbReference>
<evidence type="ECO:0000256" key="1">
    <source>
        <dbReference type="ARBA" id="ARBA00004141"/>
    </source>
</evidence>
<dbReference type="GO" id="GO:0008158">
    <property type="term" value="F:hedgehog receptor activity"/>
    <property type="evidence" value="ECO:0007669"/>
    <property type="project" value="TreeGrafter"/>
</dbReference>
<dbReference type="GO" id="GO:0005886">
    <property type="term" value="C:plasma membrane"/>
    <property type="evidence" value="ECO:0007669"/>
    <property type="project" value="TreeGrafter"/>
</dbReference>
<evidence type="ECO:0000256" key="2">
    <source>
        <dbReference type="ARBA" id="ARBA00005585"/>
    </source>
</evidence>
<accession>A0A8S1HC53</accession>
<gene>
    <name evidence="8" type="ORF">CAUJ_LOCUS9892</name>
</gene>
<keyword evidence="9" id="KW-1185">Reference proteome</keyword>
<evidence type="ECO:0000313" key="9">
    <source>
        <dbReference type="Proteomes" id="UP000835052"/>
    </source>
</evidence>
<evidence type="ECO:0000256" key="4">
    <source>
        <dbReference type="ARBA" id="ARBA00022989"/>
    </source>
</evidence>
<feature type="transmembrane region" description="Helical" evidence="7">
    <location>
        <begin position="9"/>
        <end position="28"/>
    </location>
</feature>
<dbReference type="EMBL" id="CAJGYM010000040">
    <property type="protein sequence ID" value="CAD6193973.1"/>
    <property type="molecule type" value="Genomic_DNA"/>
</dbReference>
<comment type="subcellular location">
    <subcellularLocation>
        <location evidence="1">Membrane</location>
        <topology evidence="1">Multi-pass membrane protein</topology>
    </subcellularLocation>
</comment>